<proteinExistence type="predicted"/>
<comment type="caution">
    <text evidence="1">The sequence shown here is derived from an EMBL/GenBank/DDBJ whole genome shotgun (WGS) entry which is preliminary data.</text>
</comment>
<accession>A0ACB5U3Q5</accession>
<evidence type="ECO:0000313" key="2">
    <source>
        <dbReference type="Proteomes" id="UP001165101"/>
    </source>
</evidence>
<sequence length="128" mass="14721">MPDTFYKTPVYEKEFEEHAYDYPDVTAKSPIVWIPRDPMGLSTVEIENLRGIVEVSDENATFDDNGKIIWTGAPPSYQDATANDIDNKKKSSIFVLSDDDEYDNETANYQRKNDLSNDDESYYNKSKD</sequence>
<name>A0ACB5U3Q5_CANBO</name>
<dbReference type="Proteomes" id="UP001165101">
    <property type="component" value="Unassembled WGS sequence"/>
</dbReference>
<gene>
    <name evidence="1" type="ORF">Cboi01_000558000</name>
</gene>
<keyword evidence="2" id="KW-1185">Reference proteome</keyword>
<dbReference type="EMBL" id="BSXV01004464">
    <property type="protein sequence ID" value="GMF00545.1"/>
    <property type="molecule type" value="Genomic_DNA"/>
</dbReference>
<organism evidence="1 2">
    <name type="scientific">Candida boidinii</name>
    <name type="common">Yeast</name>
    <dbReference type="NCBI Taxonomy" id="5477"/>
    <lineage>
        <taxon>Eukaryota</taxon>
        <taxon>Fungi</taxon>
        <taxon>Dikarya</taxon>
        <taxon>Ascomycota</taxon>
        <taxon>Saccharomycotina</taxon>
        <taxon>Pichiomycetes</taxon>
        <taxon>Pichiales</taxon>
        <taxon>Pichiaceae</taxon>
        <taxon>Ogataea</taxon>
        <taxon>Ogataea/Candida clade</taxon>
    </lineage>
</organism>
<evidence type="ECO:0000313" key="1">
    <source>
        <dbReference type="EMBL" id="GMF00545.1"/>
    </source>
</evidence>
<protein>
    <submittedName>
        <fullName evidence="1">Unnamed protein product</fullName>
    </submittedName>
</protein>
<reference evidence="1" key="1">
    <citation type="submission" date="2023-04" db="EMBL/GenBank/DDBJ databases">
        <title>Candida boidinii NBRC 1967.</title>
        <authorList>
            <person name="Ichikawa N."/>
            <person name="Sato H."/>
            <person name="Tonouchi N."/>
        </authorList>
    </citation>
    <scope>NUCLEOTIDE SEQUENCE</scope>
    <source>
        <strain evidence="1">NBRC 1967</strain>
    </source>
</reference>